<dbReference type="InterPro" id="IPR036259">
    <property type="entry name" value="MFS_trans_sf"/>
</dbReference>
<feature type="transmembrane region" description="Helical" evidence="12">
    <location>
        <begin position="297"/>
        <end position="317"/>
    </location>
</feature>
<dbReference type="GO" id="GO:0005886">
    <property type="term" value="C:plasma membrane"/>
    <property type="evidence" value="ECO:0007669"/>
    <property type="project" value="TreeGrafter"/>
</dbReference>
<keyword evidence="8 10" id="KW-0408">Iron</keyword>
<evidence type="ECO:0000313" key="14">
    <source>
        <dbReference type="EMBL" id="KAE8398931.1"/>
    </source>
</evidence>
<evidence type="ECO:0000256" key="12">
    <source>
        <dbReference type="SAM" id="Phobius"/>
    </source>
</evidence>
<evidence type="ECO:0000313" key="15">
    <source>
        <dbReference type="Proteomes" id="UP000325579"/>
    </source>
</evidence>
<keyword evidence="15" id="KW-1185">Reference proteome</keyword>
<feature type="transmembrane region" description="Helical" evidence="12">
    <location>
        <begin position="236"/>
        <end position="255"/>
    </location>
</feature>
<feature type="transmembrane region" description="Helical" evidence="12">
    <location>
        <begin position="196"/>
        <end position="216"/>
    </location>
</feature>
<dbReference type="PANTHER" id="PTHR23501">
    <property type="entry name" value="MAJOR FACILITATOR SUPERFAMILY"/>
    <property type="match status" value="1"/>
</dbReference>
<dbReference type="PROSITE" id="PS50850">
    <property type="entry name" value="MFS"/>
    <property type="match status" value="1"/>
</dbReference>
<evidence type="ECO:0000256" key="10">
    <source>
        <dbReference type="PIRSR" id="PIRSR602403-1"/>
    </source>
</evidence>
<dbReference type="InterPro" id="IPR002403">
    <property type="entry name" value="Cyt_P450_E_grp-IV"/>
</dbReference>
<dbReference type="InterPro" id="IPR036396">
    <property type="entry name" value="Cyt_P450_sf"/>
</dbReference>
<dbReference type="GO" id="GO:0016705">
    <property type="term" value="F:oxidoreductase activity, acting on paired donors, with incorporation or reduction of molecular oxygen"/>
    <property type="evidence" value="ECO:0007669"/>
    <property type="project" value="InterPro"/>
</dbReference>
<evidence type="ECO:0000256" key="9">
    <source>
        <dbReference type="ARBA" id="ARBA00023136"/>
    </source>
</evidence>
<dbReference type="PANTHER" id="PTHR23501:SF94">
    <property type="entry name" value="MAJOR FACILITATOR SUPERFAMILY (MFS) PROFILE DOMAIN-CONTAINING PROTEIN"/>
    <property type="match status" value="1"/>
</dbReference>
<feature type="transmembrane region" description="Helical" evidence="12">
    <location>
        <begin position="108"/>
        <end position="129"/>
    </location>
</feature>
<dbReference type="Gene3D" id="1.20.1720.10">
    <property type="entry name" value="Multidrug resistance protein D"/>
    <property type="match status" value="1"/>
</dbReference>
<evidence type="ECO:0000256" key="2">
    <source>
        <dbReference type="ARBA" id="ARBA00004141"/>
    </source>
</evidence>
<dbReference type="InterPro" id="IPR020846">
    <property type="entry name" value="MFS_dom"/>
</dbReference>
<dbReference type="PRINTS" id="PR00385">
    <property type="entry name" value="P450"/>
</dbReference>
<feature type="transmembrane region" description="Helical" evidence="12">
    <location>
        <begin position="84"/>
        <end position="103"/>
    </location>
</feature>
<feature type="transmembrane region" description="Helical" evidence="12">
    <location>
        <begin position="40"/>
        <end position="64"/>
    </location>
</feature>
<name>A0A5N7CXN7_9EURO</name>
<dbReference type="Gene3D" id="1.10.630.10">
    <property type="entry name" value="Cytochrome P450"/>
    <property type="match status" value="1"/>
</dbReference>
<dbReference type="GO" id="GO:0022857">
    <property type="term" value="F:transmembrane transporter activity"/>
    <property type="evidence" value="ECO:0007669"/>
    <property type="project" value="InterPro"/>
</dbReference>
<dbReference type="Pfam" id="PF07690">
    <property type="entry name" value="MFS_1"/>
    <property type="match status" value="1"/>
</dbReference>
<evidence type="ECO:0000256" key="3">
    <source>
        <dbReference type="ARBA" id="ARBA00010617"/>
    </source>
</evidence>
<keyword evidence="7 11" id="KW-0560">Oxidoreductase</keyword>
<dbReference type="SUPFAM" id="SSF103473">
    <property type="entry name" value="MFS general substrate transporter"/>
    <property type="match status" value="1"/>
</dbReference>
<dbReference type="InterPro" id="IPR001128">
    <property type="entry name" value="Cyt_P450"/>
</dbReference>
<sequence length="694" mass="77505">MIVSQTENVGLETTHQQPHIVTAVGEDEDYLKWKPAREELLILACLAIVSLVVALDATILVPVLPTIASDLHGDTNESFWVGTAYLLSCAVFQPLFVALSTVFGRQSILFLSLVLFTAGTLICCLSHGMTQLLVGRTVQGVGGAGILCLTFVITTDIIPLRQRPAYSSIIQVAFVVGTVTGPVIGGLLIDHSTWRWVFYLNFPFMGVGLIMVPWVVNLRRPRQDGLTQQLRSIDWVGALLFIASVSSFLIGITWGGGQFPWSSWRTLLPIFLGVAGVIVTVFWLWKGARKPFLRLSLFQDVSSGMIYLCAVLQGLLFSDYGKGDFVHKLLGNLGEGLLVTVDGADWRAKRKELRPHLSTLSEKDREITELHLHPLLERLSQSQAPIDVFDVIDKLQLDIAIHRFVGQLTDADEAGYQRFRKAKRTLAAAGTMRPFLGPLGFLVKPIERTARGDLDIYVQKLLQAADHSIFAKSEAEIEHRRELLLNLILAGKDPTVVTITWAIYELSRNPDVLKKLRLEIADIIGYEQLPSLSSLDRMPYLNNVIRETLRLYPPTGFNFREALRNTTLPRGGGADGREPVAVKKGQVVVFSSFGLQRRPEYVGPDANYWRPERWEHWTPPEGSYIPWGTGPRTCLGKAFGQFQVAYTLVRLFQEFDSVAEVNHGKNTEQRIRLEVLAKPAMTISCRFNHGDQLR</sequence>
<dbReference type="AlphaFoldDB" id="A0A5N7CXN7"/>
<dbReference type="PROSITE" id="PS00086">
    <property type="entry name" value="CYTOCHROME_P450"/>
    <property type="match status" value="1"/>
</dbReference>
<keyword evidence="10 11" id="KW-0349">Heme</keyword>
<proteinExistence type="inferred from homology"/>
<comment type="similarity">
    <text evidence="3 11">Belongs to the cytochrome P450 family.</text>
</comment>
<dbReference type="InterPro" id="IPR011701">
    <property type="entry name" value="MFS"/>
</dbReference>
<keyword evidence="4 12" id="KW-0812">Transmembrane</keyword>
<dbReference type="RefSeq" id="XP_031936250.1">
    <property type="nucleotide sequence ID" value="XM_032088218.1"/>
</dbReference>
<keyword evidence="5 10" id="KW-0479">Metal-binding</keyword>
<accession>A0A5N7CXN7</accession>
<reference evidence="14 15" key="1">
    <citation type="submission" date="2019-04" db="EMBL/GenBank/DDBJ databases">
        <authorList>
            <consortium name="DOE Joint Genome Institute"/>
            <person name="Mondo S."/>
            <person name="Kjaerbolling I."/>
            <person name="Vesth T."/>
            <person name="Frisvad J.C."/>
            <person name="Nybo J.L."/>
            <person name="Theobald S."/>
            <person name="Kildgaard S."/>
            <person name="Isbrandt T."/>
            <person name="Kuo A."/>
            <person name="Sato A."/>
            <person name="Lyhne E.K."/>
            <person name="Kogle M.E."/>
            <person name="Wiebenga A."/>
            <person name="Kun R.S."/>
            <person name="Lubbers R.J."/>
            <person name="Makela M.R."/>
            <person name="Barry K."/>
            <person name="Chovatia M."/>
            <person name="Clum A."/>
            <person name="Daum C."/>
            <person name="Haridas S."/>
            <person name="He G."/>
            <person name="LaButti K."/>
            <person name="Lipzen A."/>
            <person name="Riley R."/>
            <person name="Salamov A."/>
            <person name="Simmons B.A."/>
            <person name="Magnuson J.K."/>
            <person name="Henrissat B."/>
            <person name="Mortensen U.H."/>
            <person name="Larsen T.O."/>
            <person name="Devries R.P."/>
            <person name="Grigoriev I.V."/>
            <person name="Machida M."/>
            <person name="Baker S.E."/>
            <person name="Andersen M.R."/>
            <person name="Cantor M.N."/>
            <person name="Hua S.X."/>
        </authorList>
    </citation>
    <scope>NUCLEOTIDE SEQUENCE [LARGE SCALE GENOMIC DNA]</scope>
    <source>
        <strain evidence="14 15">CBS 119388</strain>
    </source>
</reference>
<feature type="transmembrane region" description="Helical" evidence="12">
    <location>
        <begin position="172"/>
        <end position="190"/>
    </location>
</feature>
<evidence type="ECO:0000256" key="8">
    <source>
        <dbReference type="ARBA" id="ARBA00023004"/>
    </source>
</evidence>
<comment type="subcellular location">
    <subcellularLocation>
        <location evidence="2">Membrane</location>
        <topology evidence="2">Multi-pass membrane protein</topology>
    </subcellularLocation>
</comment>
<dbReference type="GO" id="GO:0020037">
    <property type="term" value="F:heme binding"/>
    <property type="evidence" value="ECO:0007669"/>
    <property type="project" value="InterPro"/>
</dbReference>
<feature type="domain" description="Major facilitator superfamily (MFS) profile" evidence="13">
    <location>
        <begin position="42"/>
        <end position="694"/>
    </location>
</feature>
<keyword evidence="11" id="KW-0503">Monooxygenase</keyword>
<dbReference type="GO" id="GO:0005506">
    <property type="term" value="F:iron ion binding"/>
    <property type="evidence" value="ECO:0007669"/>
    <property type="project" value="InterPro"/>
</dbReference>
<feature type="transmembrane region" description="Helical" evidence="12">
    <location>
        <begin position="141"/>
        <end position="160"/>
    </location>
</feature>
<evidence type="ECO:0000256" key="11">
    <source>
        <dbReference type="RuleBase" id="RU000461"/>
    </source>
</evidence>
<evidence type="ECO:0000256" key="6">
    <source>
        <dbReference type="ARBA" id="ARBA00022989"/>
    </source>
</evidence>
<comment type="cofactor">
    <cofactor evidence="1 10">
        <name>heme</name>
        <dbReference type="ChEBI" id="CHEBI:30413"/>
    </cofactor>
</comment>
<evidence type="ECO:0000259" key="13">
    <source>
        <dbReference type="PROSITE" id="PS50850"/>
    </source>
</evidence>
<dbReference type="InterPro" id="IPR017972">
    <property type="entry name" value="Cyt_P450_CS"/>
</dbReference>
<evidence type="ECO:0000256" key="4">
    <source>
        <dbReference type="ARBA" id="ARBA00022692"/>
    </source>
</evidence>
<gene>
    <name evidence="14" type="ORF">BDV37DRAFT_288082</name>
</gene>
<dbReference type="GeneID" id="43672909"/>
<keyword evidence="9 12" id="KW-0472">Membrane</keyword>
<keyword evidence="6 12" id="KW-1133">Transmembrane helix</keyword>
<dbReference type="OrthoDB" id="10021397at2759"/>
<dbReference type="Pfam" id="PF00067">
    <property type="entry name" value="p450"/>
    <property type="match status" value="1"/>
</dbReference>
<organism evidence="14 15">
    <name type="scientific">Aspergillus pseudonomiae</name>
    <dbReference type="NCBI Taxonomy" id="1506151"/>
    <lineage>
        <taxon>Eukaryota</taxon>
        <taxon>Fungi</taxon>
        <taxon>Dikarya</taxon>
        <taxon>Ascomycota</taxon>
        <taxon>Pezizomycotina</taxon>
        <taxon>Eurotiomycetes</taxon>
        <taxon>Eurotiomycetidae</taxon>
        <taxon>Eurotiales</taxon>
        <taxon>Aspergillaceae</taxon>
        <taxon>Aspergillus</taxon>
        <taxon>Aspergillus subgen. Circumdati</taxon>
    </lineage>
</organism>
<feature type="transmembrane region" description="Helical" evidence="12">
    <location>
        <begin position="267"/>
        <end position="285"/>
    </location>
</feature>
<feature type="binding site" description="axial binding residue" evidence="10">
    <location>
        <position position="634"/>
    </location>
    <ligand>
        <name>heme</name>
        <dbReference type="ChEBI" id="CHEBI:30413"/>
    </ligand>
    <ligandPart>
        <name>Fe</name>
        <dbReference type="ChEBI" id="CHEBI:18248"/>
    </ligandPart>
</feature>
<dbReference type="GO" id="GO:0004497">
    <property type="term" value="F:monooxygenase activity"/>
    <property type="evidence" value="ECO:0007669"/>
    <property type="project" value="UniProtKB-KW"/>
</dbReference>
<evidence type="ECO:0000256" key="1">
    <source>
        <dbReference type="ARBA" id="ARBA00001971"/>
    </source>
</evidence>
<protein>
    <submittedName>
        <fullName evidence="14">Cytochrome P450</fullName>
    </submittedName>
</protein>
<evidence type="ECO:0000256" key="7">
    <source>
        <dbReference type="ARBA" id="ARBA00023002"/>
    </source>
</evidence>
<evidence type="ECO:0000256" key="5">
    <source>
        <dbReference type="ARBA" id="ARBA00022723"/>
    </source>
</evidence>
<dbReference type="EMBL" id="ML736845">
    <property type="protein sequence ID" value="KAE8398931.1"/>
    <property type="molecule type" value="Genomic_DNA"/>
</dbReference>
<dbReference type="SUPFAM" id="SSF48264">
    <property type="entry name" value="Cytochrome P450"/>
    <property type="match status" value="1"/>
</dbReference>
<dbReference type="Proteomes" id="UP000325579">
    <property type="component" value="Unassembled WGS sequence"/>
</dbReference>
<dbReference type="PRINTS" id="PR00465">
    <property type="entry name" value="EP450IV"/>
</dbReference>